<reference evidence="1" key="1">
    <citation type="submission" date="2022-01" db="EMBL/GenBank/DDBJ databases">
        <authorList>
            <person name="King R."/>
        </authorList>
    </citation>
    <scope>NUCLEOTIDE SEQUENCE</scope>
</reference>
<evidence type="ECO:0000313" key="1">
    <source>
        <dbReference type="EMBL" id="CAG9809019.1"/>
    </source>
</evidence>
<reference evidence="1" key="2">
    <citation type="submission" date="2022-10" db="EMBL/GenBank/DDBJ databases">
        <authorList>
            <consortium name="ENA_rothamsted_submissions"/>
            <consortium name="culmorum"/>
            <person name="King R."/>
        </authorList>
    </citation>
    <scope>NUCLEOTIDE SEQUENCE</scope>
</reference>
<dbReference type="AlphaFoldDB" id="A0A9N9WYM8"/>
<proteinExistence type="predicted"/>
<accession>A0A9N9WYM8</accession>
<evidence type="ECO:0000313" key="2">
    <source>
        <dbReference type="Proteomes" id="UP001153620"/>
    </source>
</evidence>
<sequence length="438" mass="50948">MKHTWLVIDSVLDVDSSIIHQSYQKLLIEYMGEEFVDWMSGYQHKDQIKEIMIKCYVNSISESSDSIQYILSSFNFLEKLCFNTYNAFHQIDDSDVKIKLTPNMLSKLTTLEVGFCPDHPNNILQMFSNIPTIKKLLTWYMTIFPKKVKWQLEELIIPNADEIDDDNCKKFLESQQFTLKKLSFPGSINFAYFIMQNLSNLESLTLSIDSYDNLDDKFLIRNSQLKRLNINIWMDYTGNNVLETVLNHYNNIQFLSIRSSNESRTLDYKQLINIKLKNLSHLLLKGIKAFPFLNANIPNIRVLAIACFYYDEDYDYSELSQESMKNVEKLSLDLKTVKDAIVVLSKCPKLTELNLKIVEWNAENDSFISSINEMLAITNNMKCLGINKHNLLMQQMSIETLLDQISNIQIGLKTYDIFNSMLTDEWGLEGVEHIHLCT</sequence>
<gene>
    <name evidence="1" type="ORF">CHIRRI_LOCUS11851</name>
</gene>
<protein>
    <recommendedName>
        <fullName evidence="3">RNI-like protein</fullName>
    </recommendedName>
</protein>
<dbReference type="InterPro" id="IPR032675">
    <property type="entry name" value="LRR_dom_sf"/>
</dbReference>
<organism evidence="1 2">
    <name type="scientific">Chironomus riparius</name>
    <dbReference type="NCBI Taxonomy" id="315576"/>
    <lineage>
        <taxon>Eukaryota</taxon>
        <taxon>Metazoa</taxon>
        <taxon>Ecdysozoa</taxon>
        <taxon>Arthropoda</taxon>
        <taxon>Hexapoda</taxon>
        <taxon>Insecta</taxon>
        <taxon>Pterygota</taxon>
        <taxon>Neoptera</taxon>
        <taxon>Endopterygota</taxon>
        <taxon>Diptera</taxon>
        <taxon>Nematocera</taxon>
        <taxon>Chironomoidea</taxon>
        <taxon>Chironomidae</taxon>
        <taxon>Chironominae</taxon>
        <taxon>Chironomus</taxon>
    </lineage>
</organism>
<dbReference type="EMBL" id="OU895879">
    <property type="protein sequence ID" value="CAG9809019.1"/>
    <property type="molecule type" value="Genomic_DNA"/>
</dbReference>
<dbReference type="SUPFAM" id="SSF52047">
    <property type="entry name" value="RNI-like"/>
    <property type="match status" value="1"/>
</dbReference>
<name>A0A9N9WYM8_9DIPT</name>
<dbReference type="Proteomes" id="UP001153620">
    <property type="component" value="Chromosome 3"/>
</dbReference>
<evidence type="ECO:0008006" key="3">
    <source>
        <dbReference type="Google" id="ProtNLM"/>
    </source>
</evidence>
<keyword evidence="2" id="KW-1185">Reference proteome</keyword>
<dbReference type="Gene3D" id="3.80.10.10">
    <property type="entry name" value="Ribonuclease Inhibitor"/>
    <property type="match status" value="1"/>
</dbReference>